<evidence type="ECO:0000259" key="7">
    <source>
        <dbReference type="Pfam" id="PF01266"/>
    </source>
</evidence>
<comment type="cofactor">
    <cofactor evidence="1">
        <name>FAD</name>
        <dbReference type="ChEBI" id="CHEBI:57692"/>
    </cofactor>
</comment>
<dbReference type="Gene3D" id="3.50.50.60">
    <property type="entry name" value="FAD/NAD(P)-binding domain"/>
    <property type="match status" value="1"/>
</dbReference>
<dbReference type="Gene3D" id="1.10.8.870">
    <property type="entry name" value="Alpha-glycerophosphate oxidase, cap domain"/>
    <property type="match status" value="1"/>
</dbReference>
<dbReference type="PANTHER" id="PTHR11985:SF35">
    <property type="entry name" value="ANAEROBIC GLYCEROL-3-PHOSPHATE DEHYDROGENASE SUBUNIT A"/>
    <property type="match status" value="1"/>
</dbReference>
<dbReference type="InterPro" id="IPR036188">
    <property type="entry name" value="FAD/NAD-bd_sf"/>
</dbReference>
<organism evidence="9 10">
    <name type="scientific">Chitinivorax tropicus</name>
    <dbReference type="NCBI Taxonomy" id="714531"/>
    <lineage>
        <taxon>Bacteria</taxon>
        <taxon>Pseudomonadati</taxon>
        <taxon>Pseudomonadota</taxon>
        <taxon>Betaproteobacteria</taxon>
        <taxon>Chitinivorax</taxon>
    </lineage>
</organism>
<dbReference type="GO" id="GO:0046168">
    <property type="term" value="P:glycerol-3-phosphate catabolic process"/>
    <property type="evidence" value="ECO:0007669"/>
    <property type="project" value="TreeGrafter"/>
</dbReference>
<evidence type="ECO:0000256" key="4">
    <source>
        <dbReference type="ARBA" id="ARBA00022798"/>
    </source>
</evidence>
<evidence type="ECO:0000256" key="6">
    <source>
        <dbReference type="ARBA" id="ARBA00023002"/>
    </source>
</evidence>
<dbReference type="Pfam" id="PF16901">
    <property type="entry name" value="DAO_C"/>
    <property type="match status" value="1"/>
</dbReference>
<comment type="caution">
    <text evidence="9">The sequence shown here is derived from an EMBL/GenBank/DDBJ whole genome shotgun (WGS) entry which is preliminary data.</text>
</comment>
<reference evidence="9 10" key="1">
    <citation type="submission" date="2020-08" db="EMBL/GenBank/DDBJ databases">
        <title>Genomic Encyclopedia of Type Strains, Phase IV (KMG-IV): sequencing the most valuable type-strain genomes for metagenomic binning, comparative biology and taxonomic classification.</title>
        <authorList>
            <person name="Goeker M."/>
        </authorList>
    </citation>
    <scope>NUCLEOTIDE SEQUENCE [LARGE SCALE GENOMIC DNA]</scope>
    <source>
        <strain evidence="9 10">DSM 27165</strain>
    </source>
</reference>
<dbReference type="EMBL" id="JACHHY010000004">
    <property type="protein sequence ID" value="MBB5017559.1"/>
    <property type="molecule type" value="Genomic_DNA"/>
</dbReference>
<protein>
    <submittedName>
        <fullName evidence="9">Glycerol-3-phosphate dehydrogenase</fullName>
        <ecNumber evidence="9">1.1.5.3</ecNumber>
    </submittedName>
</protein>
<gene>
    <name evidence="9" type="ORF">HNQ59_000828</name>
</gene>
<evidence type="ECO:0000313" key="9">
    <source>
        <dbReference type="EMBL" id="MBB5017559.1"/>
    </source>
</evidence>
<dbReference type="EC" id="1.1.5.3" evidence="9"/>
<keyword evidence="3" id="KW-0285">Flavoprotein</keyword>
<keyword evidence="5" id="KW-0274">FAD</keyword>
<dbReference type="GO" id="GO:0006071">
    <property type="term" value="P:glycerol metabolic process"/>
    <property type="evidence" value="ECO:0007669"/>
    <property type="project" value="UniProtKB-KW"/>
</dbReference>
<dbReference type="Proteomes" id="UP000575898">
    <property type="component" value="Unassembled WGS sequence"/>
</dbReference>
<evidence type="ECO:0000256" key="3">
    <source>
        <dbReference type="ARBA" id="ARBA00022630"/>
    </source>
</evidence>
<dbReference type="GO" id="GO:0004368">
    <property type="term" value="F:glycerol-3-phosphate dehydrogenase (quinone) activity"/>
    <property type="evidence" value="ECO:0007669"/>
    <property type="project" value="UniProtKB-EC"/>
</dbReference>
<dbReference type="AlphaFoldDB" id="A0A840MK75"/>
<dbReference type="Gene3D" id="3.30.9.10">
    <property type="entry name" value="D-Amino Acid Oxidase, subunit A, domain 2"/>
    <property type="match status" value="1"/>
</dbReference>
<dbReference type="RefSeq" id="WP_184035571.1">
    <property type="nucleotide sequence ID" value="NZ_JACHHY010000004.1"/>
</dbReference>
<dbReference type="PRINTS" id="PR01001">
    <property type="entry name" value="FADG3PDH"/>
</dbReference>
<evidence type="ECO:0000256" key="2">
    <source>
        <dbReference type="ARBA" id="ARBA00007330"/>
    </source>
</evidence>
<dbReference type="SUPFAM" id="SSF51905">
    <property type="entry name" value="FAD/NAD(P)-binding domain"/>
    <property type="match status" value="1"/>
</dbReference>
<evidence type="ECO:0000256" key="5">
    <source>
        <dbReference type="ARBA" id="ARBA00022827"/>
    </source>
</evidence>
<dbReference type="InterPro" id="IPR000447">
    <property type="entry name" value="G3P_DH_FAD-dep"/>
</dbReference>
<proteinExistence type="inferred from homology"/>
<dbReference type="InterPro" id="IPR031656">
    <property type="entry name" value="DAO_C"/>
</dbReference>
<dbReference type="PANTHER" id="PTHR11985">
    <property type="entry name" value="GLYCEROL-3-PHOSPHATE DEHYDROGENASE"/>
    <property type="match status" value="1"/>
</dbReference>
<dbReference type="Pfam" id="PF01266">
    <property type="entry name" value="DAO"/>
    <property type="match status" value="1"/>
</dbReference>
<accession>A0A840MK75</accession>
<feature type="domain" description="FAD dependent oxidoreductase" evidence="7">
    <location>
        <begin position="20"/>
        <end position="341"/>
    </location>
</feature>
<keyword evidence="10" id="KW-1185">Reference proteome</keyword>
<keyword evidence="6 9" id="KW-0560">Oxidoreductase</keyword>
<comment type="similarity">
    <text evidence="2">Belongs to the FAD-dependent glycerol-3-phosphate dehydrogenase family.</text>
</comment>
<dbReference type="InterPro" id="IPR006076">
    <property type="entry name" value="FAD-dep_OxRdtase"/>
</dbReference>
<name>A0A840MK75_9PROT</name>
<sequence length="531" mass="59030">MAPGTSSREADLARLAEPWDMIIVGGGITGAGILLEATRRGIKALLIEQRDFAWGTSSRSSKLVHGGLRYLKEGQLRLTRESVQERQQLLRSTAGLVEPQSFVFGDYQGRKPGRWLFSLGLAIYDQFAGERSRAYHRPADLLMLAPNISQRRLQGGMRYLDAKTDDARLVLRTLQEAKQYGGVAINYLRCESLLRDEQGVCGAQLVDALSGQAHTVNARVMVNATGAWADVLRQSLGQPKRLRPLRGSHLLFPYWRLPVAQAVSLMHPQDGRPVFIYPWEGVTLVGTTDLDHDDLSAEPRITPAEVSYLMSALAYQFPHLHLQPDDVLSTYAGVRPVVATGQADPSKEGRDHVCWLEDGLLTVSGGKLTTFRVIALDALKQAQTRLGRTLDLTPGPHFAPASPLPAGLDAHLKHRLQARYGPLANTAWADSLPTERHRIEGTDTYWLELRWAAQHESVAHLEDLLLRRTRLGLLLRHGGQSILPRVQAIVQATLGWDDDHWQAECERYLALIATHYSLPHEPIPPWPTPSD</sequence>
<feature type="domain" description="Alpha-glycerophosphate oxidase C-terminal" evidence="8">
    <location>
        <begin position="407"/>
        <end position="499"/>
    </location>
</feature>
<evidence type="ECO:0000313" key="10">
    <source>
        <dbReference type="Proteomes" id="UP000575898"/>
    </source>
</evidence>
<dbReference type="InterPro" id="IPR038299">
    <property type="entry name" value="DAO_C_sf"/>
</dbReference>
<keyword evidence="4" id="KW-0319">Glycerol metabolism</keyword>
<evidence type="ECO:0000259" key="8">
    <source>
        <dbReference type="Pfam" id="PF16901"/>
    </source>
</evidence>
<evidence type="ECO:0000256" key="1">
    <source>
        <dbReference type="ARBA" id="ARBA00001974"/>
    </source>
</evidence>